<evidence type="ECO:0000256" key="1">
    <source>
        <dbReference type="SAM" id="MobiDB-lite"/>
    </source>
</evidence>
<dbReference type="EMBL" id="JAHXZJ010000747">
    <property type="protein sequence ID" value="KAH0557507.1"/>
    <property type="molecule type" value="Genomic_DNA"/>
</dbReference>
<name>A0AAV7ITR4_COTGL</name>
<dbReference type="AlphaFoldDB" id="A0AAV7ITR4"/>
<keyword evidence="3" id="KW-1185">Reference proteome</keyword>
<reference evidence="2 3" key="1">
    <citation type="journal article" date="2021" name="J. Hered.">
        <title>A chromosome-level genome assembly of the parasitoid wasp, Cotesia glomerata (Hymenoptera: Braconidae).</title>
        <authorList>
            <person name="Pinto B.J."/>
            <person name="Weis J.J."/>
            <person name="Gamble T."/>
            <person name="Ode P.J."/>
            <person name="Paul R."/>
            <person name="Zaspel J.M."/>
        </authorList>
    </citation>
    <scope>NUCLEOTIDE SEQUENCE [LARGE SCALE GENOMIC DNA]</scope>
    <source>
        <strain evidence="2">CgM1</strain>
    </source>
</reference>
<feature type="region of interest" description="Disordered" evidence="1">
    <location>
        <begin position="75"/>
        <end position="119"/>
    </location>
</feature>
<feature type="compositionally biased region" description="Basic and acidic residues" evidence="1">
    <location>
        <begin position="96"/>
        <end position="117"/>
    </location>
</feature>
<protein>
    <submittedName>
        <fullName evidence="2">Uncharacterized protein</fullName>
    </submittedName>
</protein>
<proteinExistence type="predicted"/>
<comment type="caution">
    <text evidence="2">The sequence shown here is derived from an EMBL/GenBank/DDBJ whole genome shotgun (WGS) entry which is preliminary data.</text>
</comment>
<dbReference type="Proteomes" id="UP000826195">
    <property type="component" value="Unassembled WGS sequence"/>
</dbReference>
<accession>A0AAV7ITR4</accession>
<evidence type="ECO:0000313" key="3">
    <source>
        <dbReference type="Proteomes" id="UP000826195"/>
    </source>
</evidence>
<evidence type="ECO:0000313" key="2">
    <source>
        <dbReference type="EMBL" id="KAH0557507.1"/>
    </source>
</evidence>
<sequence length="230" mass="26518">MSKVTHAYIWYLDNNEKLIVKVSDIKAFKPENVEDFDNTKKYQVLWYDKATKKSNYYSASIILLGSSKKNLEEKIKQAEDDDNSTKLRQTRISSSESDRSSDDEKPLKKRKKDDSLKSNKSTLKLSKVDTSTPNISLEFSSKKTVVDEIYEQIYELKNRVVSLENENTIILSDVSILKVELNKVKQDSIKNNHRNDGCSRKQSVLGNNEKIENDLMVLPEDPRYNKTLGL</sequence>
<organism evidence="2 3">
    <name type="scientific">Cotesia glomerata</name>
    <name type="common">Lepidopteran parasitic wasp</name>
    <name type="synonym">Apanteles glomeratus</name>
    <dbReference type="NCBI Taxonomy" id="32391"/>
    <lineage>
        <taxon>Eukaryota</taxon>
        <taxon>Metazoa</taxon>
        <taxon>Ecdysozoa</taxon>
        <taxon>Arthropoda</taxon>
        <taxon>Hexapoda</taxon>
        <taxon>Insecta</taxon>
        <taxon>Pterygota</taxon>
        <taxon>Neoptera</taxon>
        <taxon>Endopterygota</taxon>
        <taxon>Hymenoptera</taxon>
        <taxon>Apocrita</taxon>
        <taxon>Ichneumonoidea</taxon>
        <taxon>Braconidae</taxon>
        <taxon>Microgastrinae</taxon>
        <taxon>Cotesia</taxon>
    </lineage>
</organism>
<gene>
    <name evidence="2" type="ORF">KQX54_007215</name>
</gene>